<dbReference type="InterPro" id="IPR006176">
    <property type="entry name" value="3-OHacyl-CoA_DH_NAD-bd"/>
</dbReference>
<evidence type="ECO:0000313" key="16">
    <source>
        <dbReference type="Proteomes" id="UP000199001"/>
    </source>
</evidence>
<dbReference type="Pfam" id="PF00725">
    <property type="entry name" value="3HCDH"/>
    <property type="match status" value="1"/>
</dbReference>
<evidence type="ECO:0000259" key="14">
    <source>
        <dbReference type="Pfam" id="PF02737"/>
    </source>
</evidence>
<dbReference type="SUPFAM" id="SSF51735">
    <property type="entry name" value="NAD(P)-binding Rossmann-fold domains"/>
    <property type="match status" value="1"/>
</dbReference>
<comment type="pathway">
    <text evidence="2">Lipid metabolism; butanoate metabolism.</text>
</comment>
<reference evidence="16" key="1">
    <citation type="submission" date="2016-06" db="EMBL/GenBank/DDBJ databases">
        <authorList>
            <person name="Varghese N."/>
            <person name="Submissions Spin"/>
        </authorList>
    </citation>
    <scope>NUCLEOTIDE SEQUENCE [LARGE SCALE GENOMIC DNA]</scope>
    <source>
        <strain evidence="16">DSM 43903</strain>
    </source>
</reference>
<dbReference type="InterPro" id="IPR029045">
    <property type="entry name" value="ClpP/crotonase-like_dom_sf"/>
</dbReference>
<dbReference type="CDD" id="cd06558">
    <property type="entry name" value="crotonase-like"/>
    <property type="match status" value="1"/>
</dbReference>
<proteinExistence type="inferred from homology"/>
<dbReference type="SUPFAM" id="SSF52096">
    <property type="entry name" value="ClpP/crotonase"/>
    <property type="match status" value="1"/>
</dbReference>
<comment type="similarity">
    <text evidence="4">Belongs to the 3-hydroxyacyl-CoA dehydrogenase family.</text>
</comment>
<keyword evidence="7" id="KW-0560">Oxidoreductase</keyword>
<dbReference type="UniPathway" id="UPA00659"/>
<dbReference type="Gene3D" id="1.10.1040.50">
    <property type="match status" value="2"/>
</dbReference>
<comment type="catalytic activity">
    <reaction evidence="12">
        <text>a (3S)-3-hydroxyacyl-CoA + NAD(+) = a 3-oxoacyl-CoA + NADH + H(+)</text>
        <dbReference type="Rhea" id="RHEA:22432"/>
        <dbReference type="ChEBI" id="CHEBI:15378"/>
        <dbReference type="ChEBI" id="CHEBI:57318"/>
        <dbReference type="ChEBI" id="CHEBI:57540"/>
        <dbReference type="ChEBI" id="CHEBI:57945"/>
        <dbReference type="ChEBI" id="CHEBI:90726"/>
        <dbReference type="EC" id="1.1.1.35"/>
    </reaction>
</comment>
<dbReference type="GO" id="GO:0016509">
    <property type="term" value="F:long-chain (3S)-3-hydroxyacyl-CoA dehydrogenase (NAD+) activity"/>
    <property type="evidence" value="ECO:0007669"/>
    <property type="project" value="TreeGrafter"/>
</dbReference>
<keyword evidence="16" id="KW-1185">Reference proteome</keyword>
<dbReference type="Gene3D" id="3.40.50.720">
    <property type="entry name" value="NAD(P)-binding Rossmann-like Domain"/>
    <property type="match status" value="1"/>
</dbReference>
<evidence type="ECO:0000256" key="5">
    <source>
        <dbReference type="ARBA" id="ARBA00022832"/>
    </source>
</evidence>
<keyword evidence="10" id="KW-0456">Lyase</keyword>
<evidence type="ECO:0000256" key="10">
    <source>
        <dbReference type="ARBA" id="ARBA00023239"/>
    </source>
</evidence>
<feature type="domain" description="3-hydroxyacyl-CoA dehydrogenase C-terminal" evidence="13">
    <location>
        <begin position="509"/>
        <end position="589"/>
    </location>
</feature>
<evidence type="ECO:0000256" key="7">
    <source>
        <dbReference type="ARBA" id="ARBA00023002"/>
    </source>
</evidence>
<keyword evidence="9" id="KW-0443">Lipid metabolism</keyword>
<dbReference type="PANTHER" id="PTHR43612:SF3">
    <property type="entry name" value="TRIFUNCTIONAL ENZYME SUBUNIT ALPHA, MITOCHONDRIAL"/>
    <property type="match status" value="1"/>
</dbReference>
<protein>
    <submittedName>
        <fullName evidence="15">3-hydroxyacyl-CoA dehydrogenase</fullName>
    </submittedName>
</protein>
<evidence type="ECO:0000256" key="6">
    <source>
        <dbReference type="ARBA" id="ARBA00022963"/>
    </source>
</evidence>
<dbReference type="GO" id="GO:0004300">
    <property type="term" value="F:enoyl-CoA hydratase activity"/>
    <property type="evidence" value="ECO:0007669"/>
    <property type="project" value="TreeGrafter"/>
</dbReference>
<dbReference type="InterPro" id="IPR050136">
    <property type="entry name" value="FA_oxidation_alpha_subunit"/>
</dbReference>
<dbReference type="SUPFAM" id="SSF48179">
    <property type="entry name" value="6-phosphogluconate dehydrogenase C-terminal domain-like"/>
    <property type="match status" value="2"/>
</dbReference>
<comment type="pathway">
    <text evidence="1">Lipid metabolism; fatty acid beta-oxidation.</text>
</comment>
<evidence type="ECO:0000259" key="13">
    <source>
        <dbReference type="Pfam" id="PF00725"/>
    </source>
</evidence>
<dbReference type="InterPro" id="IPR008927">
    <property type="entry name" value="6-PGluconate_DH-like_C_sf"/>
</dbReference>
<dbReference type="Gene3D" id="3.90.226.10">
    <property type="entry name" value="2-enoyl-CoA Hydratase, Chain A, domain 1"/>
    <property type="match status" value="1"/>
</dbReference>
<name>A0A1C6U8P4_9ACTN</name>
<organism evidence="15 16">
    <name type="scientific">Micromonospora citrea</name>
    <dbReference type="NCBI Taxonomy" id="47855"/>
    <lineage>
        <taxon>Bacteria</taxon>
        <taxon>Bacillati</taxon>
        <taxon>Actinomycetota</taxon>
        <taxon>Actinomycetes</taxon>
        <taxon>Micromonosporales</taxon>
        <taxon>Micromonosporaceae</taxon>
        <taxon>Micromonospora</taxon>
    </lineage>
</organism>
<keyword evidence="6" id="KW-0442">Lipid degradation</keyword>
<dbReference type="Pfam" id="PF00378">
    <property type="entry name" value="ECH_1"/>
    <property type="match status" value="1"/>
</dbReference>
<dbReference type="EMBL" id="FMHZ01000002">
    <property type="protein sequence ID" value="SCL50303.1"/>
    <property type="molecule type" value="Genomic_DNA"/>
</dbReference>
<keyword evidence="11" id="KW-0511">Multifunctional enzyme</keyword>
<dbReference type="RefSeq" id="WP_091096420.1">
    <property type="nucleotide sequence ID" value="NZ_FMHZ01000002.1"/>
</dbReference>
<feature type="domain" description="3-hydroxyacyl-CoA dehydrogenase NAD binding" evidence="14">
    <location>
        <begin position="326"/>
        <end position="505"/>
    </location>
</feature>
<dbReference type="InterPro" id="IPR006108">
    <property type="entry name" value="3HC_DH_C"/>
</dbReference>
<dbReference type="Proteomes" id="UP000199001">
    <property type="component" value="Unassembled WGS sequence"/>
</dbReference>
<dbReference type="Pfam" id="PF02737">
    <property type="entry name" value="3HCDH_N"/>
    <property type="match status" value="1"/>
</dbReference>
<dbReference type="GO" id="GO:0006635">
    <property type="term" value="P:fatty acid beta-oxidation"/>
    <property type="evidence" value="ECO:0007669"/>
    <property type="project" value="UniProtKB-UniPathway"/>
</dbReference>
<dbReference type="STRING" id="47855.GA0070606_1613"/>
<accession>A0A1C6U8P4</accession>
<dbReference type="AlphaFoldDB" id="A0A1C6U8P4"/>
<keyword evidence="5" id="KW-0276">Fatty acid metabolism</keyword>
<evidence type="ECO:0000256" key="8">
    <source>
        <dbReference type="ARBA" id="ARBA00023027"/>
    </source>
</evidence>
<evidence type="ECO:0000256" key="1">
    <source>
        <dbReference type="ARBA" id="ARBA00005005"/>
    </source>
</evidence>
<dbReference type="FunFam" id="3.40.50.720:FF:000009">
    <property type="entry name" value="Fatty oxidation complex, alpha subunit"/>
    <property type="match status" value="1"/>
</dbReference>
<keyword evidence="8" id="KW-0520">NAD</keyword>
<dbReference type="InterPro" id="IPR001753">
    <property type="entry name" value="Enoyl-CoA_hydra/iso"/>
</dbReference>
<sequence>MSALAAPNEVVTRALLRQVNVPGLDRPAALITLDNGFDHTKPNSFGPGGLNSLDEAITAALAADPAFIAVTGKPYIFCVGADITSLPQLADREQALEIGRLGHRVFARLKDSEIPTFAFVNGAAMGGGLELALHCHYRTLSGGAAALALPEVSLGLVPGWGGTQLLPNLIGIPAATQVIIQNPLMQNKMLKPKQAAEMGIADVLLEPADFLERSLEWAAGVVRGEVTVTRPEVDKDMWAGVLYFARQTLDQRLHGAVPAAYKALDLLETAKDADFAAGTAAEDEALADLVFSEELRSGLYAFDLVQRRAKRPAGAPDKGLARPVTKVGIVGAGLMASQLALLFARRLQVPVVMTDLDQARVDKGVGYVHAQIEKAVSKGRMDKGTAAKLYGLVSGSVDKGVFADADFVIEAVFEDLAVKKQVWAELEKIVKPEAVLATNTSSLSITAMAEELEHPERVVGFHFFNPVAVLPLLEIVRGERTDDATLATAFAVGKQLKKSSVLVKDAPAFVVNRLLTRFLGTVFAAVDQGTPLEVADRALDPLGLPMRPLALLQLVGPAVAYHVGGTLHAAFPDRFGVSENLKRIAESGQPIVVDDQINAEVAKLLVVGDQPLTEEQVRQNALDALAQEIRLMLDEGVVAEAQDIDLCMILGAGWPFHLGGVTPYLDRTGTSERVTGKRFLPHGVASLPA</sequence>
<gene>
    <name evidence="15" type="ORF">GA0070606_1613</name>
</gene>
<dbReference type="PANTHER" id="PTHR43612">
    <property type="entry name" value="TRIFUNCTIONAL ENZYME SUBUNIT ALPHA"/>
    <property type="match status" value="1"/>
</dbReference>
<evidence type="ECO:0000256" key="11">
    <source>
        <dbReference type="ARBA" id="ARBA00023268"/>
    </source>
</evidence>
<evidence type="ECO:0000256" key="3">
    <source>
        <dbReference type="ARBA" id="ARBA00007005"/>
    </source>
</evidence>
<evidence type="ECO:0000256" key="9">
    <source>
        <dbReference type="ARBA" id="ARBA00023098"/>
    </source>
</evidence>
<evidence type="ECO:0000256" key="2">
    <source>
        <dbReference type="ARBA" id="ARBA00005086"/>
    </source>
</evidence>
<evidence type="ECO:0000313" key="15">
    <source>
        <dbReference type="EMBL" id="SCL50303.1"/>
    </source>
</evidence>
<dbReference type="OrthoDB" id="3216872at2"/>
<dbReference type="InterPro" id="IPR036291">
    <property type="entry name" value="NAD(P)-bd_dom_sf"/>
</dbReference>
<comment type="similarity">
    <text evidence="3">In the central section; belongs to the 3-hydroxyacyl-CoA dehydrogenase family.</text>
</comment>
<dbReference type="GO" id="GO:0070403">
    <property type="term" value="F:NAD+ binding"/>
    <property type="evidence" value="ECO:0007669"/>
    <property type="project" value="InterPro"/>
</dbReference>
<evidence type="ECO:0000256" key="4">
    <source>
        <dbReference type="ARBA" id="ARBA00009463"/>
    </source>
</evidence>
<evidence type="ECO:0000256" key="12">
    <source>
        <dbReference type="ARBA" id="ARBA00049556"/>
    </source>
</evidence>